<organism evidence="2 3">
    <name type="scientific">Streptomyces nodosus</name>
    <dbReference type="NCBI Taxonomy" id="40318"/>
    <lineage>
        <taxon>Bacteria</taxon>
        <taxon>Bacillati</taxon>
        <taxon>Actinomycetota</taxon>
        <taxon>Actinomycetes</taxon>
        <taxon>Kitasatosporales</taxon>
        <taxon>Streptomycetaceae</taxon>
        <taxon>Streptomyces</taxon>
    </lineage>
</organism>
<evidence type="ECO:0000313" key="2">
    <source>
        <dbReference type="EMBL" id="QEV41986.1"/>
    </source>
</evidence>
<reference evidence="2 3" key="1">
    <citation type="submission" date="2017-09" db="EMBL/GenBank/DDBJ databases">
        <title>Streptomyces genome completion.</title>
        <authorList>
            <person name="Lee N."/>
            <person name="Cho B.-K."/>
        </authorList>
    </citation>
    <scope>NUCLEOTIDE SEQUENCE [LARGE SCALE GENOMIC DNA]</scope>
    <source>
        <strain evidence="2 3">ATCC 14899</strain>
    </source>
</reference>
<proteinExistence type="predicted"/>
<dbReference type="InterPro" id="IPR050194">
    <property type="entry name" value="Glycosyltransferase_grp1"/>
</dbReference>
<dbReference type="PANTHER" id="PTHR45947:SF3">
    <property type="entry name" value="SULFOQUINOVOSYL TRANSFERASE SQD2"/>
    <property type="match status" value="1"/>
</dbReference>
<dbReference type="InterPro" id="IPR001296">
    <property type="entry name" value="Glyco_trans_1"/>
</dbReference>
<name>A0A5P2WCG3_9ACTN</name>
<feature type="compositionally biased region" description="Basic and acidic residues" evidence="1">
    <location>
        <begin position="38"/>
        <end position="52"/>
    </location>
</feature>
<dbReference type="Pfam" id="PF00534">
    <property type="entry name" value="Glycos_transf_1"/>
    <property type="match status" value="1"/>
</dbReference>
<dbReference type="CDD" id="cd03794">
    <property type="entry name" value="GT4_WbuB-like"/>
    <property type="match status" value="1"/>
</dbReference>
<evidence type="ECO:0000313" key="3">
    <source>
        <dbReference type="Proteomes" id="UP000325763"/>
    </source>
</evidence>
<dbReference type="EMBL" id="CP023747">
    <property type="protein sequence ID" value="QEV41986.1"/>
    <property type="molecule type" value="Genomic_DNA"/>
</dbReference>
<sequence>MSRRTLRALTLAVSVTWAELRHDPARAALFAGRLLPARDRHPLPPAKRRPDASPRPTGPVPAPPGRRILPVPGRVLHLVPEGLPERHTNATARTQALARAQSAAGLDPHVVTRIGFPLDHGVFDARPLHLLDGVPQHRLLPRWLPYDPTAALSRQAELTAHLVERLRPSALHVGGDVGDGLVALALRETYGLPVVHEVRRLGREGRGIGQEGRPAREPRRSRGNHNYPAISEWETHCLREADAVLTASRAMKTEILSRGVPEERVHIAPEAVDPAFLDPLPDSTALRADLGIEPGEHVVGTAGDLTRPEGIGTLLEAAAELRRRGVPVRLLLMGEGPERPALETLAARLGLTGAVVFTGRVPRDRLRAHHAVLDVFAVPRIEEHPHPAAPPLAAVEAMASGLPLLASDLPAMTELVDPGVNGLLLPPNSTPAWTDALDMLLSTPKKRQAWGTAAHATVVRDRSWERIATTTLDVYRTLGSA</sequence>
<protein>
    <submittedName>
        <fullName evidence="2">Glycosyltransferase family 1 protein</fullName>
    </submittedName>
</protein>
<dbReference type="SUPFAM" id="SSF53756">
    <property type="entry name" value="UDP-Glycosyltransferase/glycogen phosphorylase"/>
    <property type="match status" value="1"/>
</dbReference>
<dbReference type="PANTHER" id="PTHR45947">
    <property type="entry name" value="SULFOQUINOVOSYL TRANSFERASE SQD2"/>
    <property type="match status" value="1"/>
</dbReference>
<dbReference type="GO" id="GO:0016757">
    <property type="term" value="F:glycosyltransferase activity"/>
    <property type="evidence" value="ECO:0007669"/>
    <property type="project" value="InterPro"/>
</dbReference>
<dbReference type="Pfam" id="PF13439">
    <property type="entry name" value="Glyco_transf_4"/>
    <property type="match status" value="1"/>
</dbReference>
<dbReference type="GO" id="GO:1901137">
    <property type="term" value="P:carbohydrate derivative biosynthetic process"/>
    <property type="evidence" value="ECO:0007669"/>
    <property type="project" value="UniProtKB-ARBA"/>
</dbReference>
<gene>
    <name evidence="2" type="ORF">CP978_28545</name>
</gene>
<dbReference type="KEGG" id="snq:CP978_28545"/>
<feature type="region of interest" description="Disordered" evidence="1">
    <location>
        <begin position="38"/>
        <end position="67"/>
    </location>
</feature>
<accession>A0A5P2WCG3</accession>
<keyword evidence="2" id="KW-0808">Transferase</keyword>
<feature type="region of interest" description="Disordered" evidence="1">
    <location>
        <begin position="205"/>
        <end position="227"/>
    </location>
</feature>
<dbReference type="AlphaFoldDB" id="A0A5P2WCG3"/>
<dbReference type="InterPro" id="IPR028098">
    <property type="entry name" value="Glyco_trans_4-like_N"/>
</dbReference>
<evidence type="ECO:0000256" key="1">
    <source>
        <dbReference type="SAM" id="MobiDB-lite"/>
    </source>
</evidence>
<dbReference type="Gene3D" id="3.40.50.2000">
    <property type="entry name" value="Glycogen Phosphorylase B"/>
    <property type="match status" value="2"/>
</dbReference>
<dbReference type="OrthoDB" id="509705at2"/>
<dbReference type="RefSeq" id="WP_052454342.1">
    <property type="nucleotide sequence ID" value="NZ_CP009313.1"/>
</dbReference>
<dbReference type="Proteomes" id="UP000325763">
    <property type="component" value="Chromosome"/>
</dbReference>